<protein>
    <submittedName>
        <fullName evidence="1">Uncharacterized protein</fullName>
    </submittedName>
</protein>
<proteinExistence type="predicted"/>
<evidence type="ECO:0000313" key="1">
    <source>
        <dbReference type="EMBL" id="UUO68707.1"/>
    </source>
</evidence>
<dbReference type="RefSeq" id="WP_257175621.1">
    <property type="nucleotide sequence ID" value="NZ_CP028989.1"/>
</dbReference>
<organism evidence="1 2">
    <name type="scientific">Bradyrhizobium betae</name>
    <dbReference type="NCBI Taxonomy" id="244734"/>
    <lineage>
        <taxon>Bacteria</taxon>
        <taxon>Pseudomonadati</taxon>
        <taxon>Pseudomonadota</taxon>
        <taxon>Alphaproteobacteria</taxon>
        <taxon>Hyphomicrobiales</taxon>
        <taxon>Nitrobacteraceae</taxon>
        <taxon>Bradyrhizobium</taxon>
    </lineage>
</organism>
<gene>
    <name evidence="1" type="ORF">DCM83_28140</name>
</gene>
<reference evidence="1" key="1">
    <citation type="submission" date="2018-04" db="EMBL/GenBank/DDBJ databases">
        <title>Genomes of Endosymbiotic and Endophytic Bradyrhizobium Publication status.</title>
        <authorList>
            <person name="Guha S."/>
            <person name="Jorrin B."/>
            <person name="Sarkar M."/>
            <person name="Poole P.S."/>
            <person name="DasGupta M."/>
        </authorList>
    </citation>
    <scope>NUCLEOTIDE SEQUENCE</scope>
    <source>
        <strain evidence="1">WBOS16</strain>
    </source>
</reference>
<dbReference type="AlphaFoldDB" id="A0AAE9NC42"/>
<accession>A0AAE9NC42</accession>
<name>A0AAE9NC42_9BRAD</name>
<dbReference type="EMBL" id="CP028989">
    <property type="protein sequence ID" value="UUO68707.1"/>
    <property type="molecule type" value="Genomic_DNA"/>
</dbReference>
<dbReference type="Proteomes" id="UP001058872">
    <property type="component" value="Chromosome"/>
</dbReference>
<evidence type="ECO:0000313" key="2">
    <source>
        <dbReference type="Proteomes" id="UP001058872"/>
    </source>
</evidence>
<sequence length="75" mass="8014">MDPQAIAPVIKACFGEMQAKLTEAQRIAKAAQACAEAGSIEEAVRVSMGIEQLIYEADRLHDAVALLGRMITADL</sequence>